<dbReference type="PANTHER" id="PTHR39767">
    <property type="entry name" value="CALCIUM/CALMODULIN-BINDING MEMBRANE PROTEIN PCM4-RELATED"/>
    <property type="match status" value="1"/>
</dbReference>
<dbReference type="PATRIC" id="fig|641524.5.peg.4775"/>
<gene>
    <name evidence="1" type="ORF">ADICYQ_4816</name>
</gene>
<dbReference type="PANTHER" id="PTHR39767:SF2">
    <property type="entry name" value="CHROMOSOME UNDETERMINED SCAFFOLD_1, WHOLE GENOME SHOTGUN SEQUENCE"/>
    <property type="match status" value="1"/>
</dbReference>
<accession>S7WPQ9</accession>
<name>S7WPQ9_9BACT</name>
<dbReference type="RefSeq" id="WP_020889930.1">
    <property type="nucleotide sequence ID" value="NZ_ATNM01000156.1"/>
</dbReference>
<dbReference type="AlphaFoldDB" id="S7WPQ9"/>
<dbReference type="eggNOG" id="COG3391">
    <property type="taxonomic scope" value="Bacteria"/>
</dbReference>
<protein>
    <submittedName>
        <fullName evidence="1">Putative lipoprotein</fullName>
    </submittedName>
</protein>
<dbReference type="STRING" id="641524.ADICYQ_4816"/>
<organism evidence="1 2">
    <name type="scientific">Cyclobacterium qasimii M12-11B</name>
    <dbReference type="NCBI Taxonomy" id="641524"/>
    <lineage>
        <taxon>Bacteria</taxon>
        <taxon>Pseudomonadati</taxon>
        <taxon>Bacteroidota</taxon>
        <taxon>Cytophagia</taxon>
        <taxon>Cytophagales</taxon>
        <taxon>Cyclobacteriaceae</taxon>
        <taxon>Cyclobacterium</taxon>
    </lineage>
</organism>
<comment type="caution">
    <text evidence="1">The sequence shown here is derived from an EMBL/GenBank/DDBJ whole genome shotgun (WGS) entry which is preliminary data.</text>
</comment>
<keyword evidence="1" id="KW-0449">Lipoprotein</keyword>
<dbReference type="Proteomes" id="UP000014974">
    <property type="component" value="Unassembled WGS sequence"/>
</dbReference>
<evidence type="ECO:0000313" key="1">
    <source>
        <dbReference type="EMBL" id="EPR66118.1"/>
    </source>
</evidence>
<dbReference type="EMBL" id="ATNM01000156">
    <property type="protein sequence ID" value="EPR66118.1"/>
    <property type="molecule type" value="Genomic_DNA"/>
</dbReference>
<reference evidence="1 2" key="1">
    <citation type="journal article" date="2013" name="Genome Announc.">
        <title>Draft Genome Sequence of Cyclobacterium qasimii Strain M12-11BT, Isolated from Arctic Marine Sediment.</title>
        <authorList>
            <person name="Shivaji S."/>
            <person name="Ara S."/>
            <person name="Singh A."/>
            <person name="Kumar Pinnaka A."/>
        </authorList>
    </citation>
    <scope>NUCLEOTIDE SEQUENCE [LARGE SCALE GENOMIC DNA]</scope>
    <source>
        <strain evidence="1 2">M12-11B</strain>
    </source>
</reference>
<sequence length="236" mass="26860">MWIIFCLFVIYIEGACTMYLMNHISLKSTFLFLLVLCSFSCENALEEEIMIYNNDFSTADLNFIENGRLFEFNGDTVLGYYNDEEVVLNLASLPEHNAIKVTIDLLLHDSWDGNPENVGGPDFWYLELDGQSVLNTTFSNSPCESTFCLYQSYPANYPRFNNPKTEALSTDLPGRCQHKNGNGWTSLYRITKIINHKQNQLSITLGDDLKQENTPEPICDESWSVSSIQVSTLTIN</sequence>
<evidence type="ECO:0000313" key="2">
    <source>
        <dbReference type="Proteomes" id="UP000014974"/>
    </source>
</evidence>
<proteinExistence type="predicted"/>